<gene>
    <name evidence="2" type="ORF">ab3b_01354</name>
</gene>
<comment type="caution">
    <text evidence="2">The sequence shown here is derived from an EMBL/GenBank/DDBJ whole genome shotgun (WGS) entry which is preliminary data.</text>
</comment>
<protein>
    <submittedName>
        <fullName evidence="2">Uncharacterized protein</fullName>
    </submittedName>
</protein>
<dbReference type="InterPro" id="IPR009681">
    <property type="entry name" value="Phage_TAC_Siphoviridae"/>
</dbReference>
<dbReference type="RefSeq" id="WP_043941321.1">
    <property type="nucleotide sequence ID" value="NZ_JWHT01000032.1"/>
</dbReference>
<dbReference type="AlphaFoldDB" id="A0A0D1LZ34"/>
<sequence>MKIAFKELRKTPFEVKASVKNLKKTYKIQLKLANLQEMFSEDVSDKVDQEVEKTEEEQLKEEIAKNQRNITKTEKAMEGLDSVTEYVVDMLKLKESEADKLEELSQEEVMAIAQRLNMRLMGMTEAEIEETLAESDDDEGLE</sequence>
<reference evidence="2 3" key="1">
    <citation type="journal article" date="2015" name="Microbiology (Mosc.)">
        <title>Genomics of the Weissella cibaria species with an examination of its metabolic traits.</title>
        <authorList>
            <person name="Lynch K.M."/>
            <person name="Lucid A."/>
            <person name="Arendt E.K."/>
            <person name="Sleator R.D."/>
            <person name="Lucey B."/>
            <person name="Coffey A."/>
        </authorList>
    </citation>
    <scope>NUCLEOTIDE SEQUENCE [LARGE SCALE GENOMIC DNA]</scope>
    <source>
        <strain evidence="2 3">AB3b</strain>
    </source>
</reference>
<evidence type="ECO:0000313" key="2">
    <source>
        <dbReference type="EMBL" id="KIU23777.1"/>
    </source>
</evidence>
<evidence type="ECO:0000313" key="3">
    <source>
        <dbReference type="Proteomes" id="UP000032289"/>
    </source>
</evidence>
<dbReference type="PATRIC" id="fig|137591.24.peg.1324"/>
<feature type="coiled-coil region" evidence="1">
    <location>
        <begin position="49"/>
        <end position="107"/>
    </location>
</feature>
<dbReference type="Proteomes" id="UP000032289">
    <property type="component" value="Unassembled WGS sequence"/>
</dbReference>
<dbReference type="EMBL" id="JWHT01000032">
    <property type="protein sequence ID" value="KIU23777.1"/>
    <property type="molecule type" value="Genomic_DNA"/>
</dbReference>
<keyword evidence="1" id="KW-0175">Coiled coil</keyword>
<organism evidence="2 3">
    <name type="scientific">Weissella cibaria</name>
    <dbReference type="NCBI Taxonomy" id="137591"/>
    <lineage>
        <taxon>Bacteria</taxon>
        <taxon>Bacillati</taxon>
        <taxon>Bacillota</taxon>
        <taxon>Bacilli</taxon>
        <taxon>Lactobacillales</taxon>
        <taxon>Lactobacillaceae</taxon>
        <taxon>Weissella</taxon>
    </lineage>
</organism>
<name>A0A0D1LZ34_9LACO</name>
<dbReference type="Pfam" id="PF06896">
    <property type="entry name" value="Phage_TAC_3"/>
    <property type="match status" value="2"/>
</dbReference>
<accession>A0A0D1LZ34</accession>
<proteinExistence type="predicted"/>
<evidence type="ECO:0000256" key="1">
    <source>
        <dbReference type="SAM" id="Coils"/>
    </source>
</evidence>